<sequence>MLARRLFKRIGVLLTASGVASAGLKTLFGRRRCASWLASTRPLQGLTAVVTGATRGIGRGIAIGLAESGATVYITGRTLKGGKDTLGSLEEVQQTIKDKGGECIALQCDSADDRQLEQLFKRVERENGGLDVLVNNAFTIPQPVSDWMGKPFWQSPAKLWDVINGVGLRSHFVASALASPLLLQRKGLIVNVSSWGGVRYIFHVIYGIGKAGMDRMAADMAEELKPHNVTVVSLWPGKVRTENFYKLLQENDPLTKGVLDPYLSESPLYSGRAVAALASLPPHKRLKRTGSVQVTAELASEFNFNDEDGTRPPSFRSLRFLLPSGVKALKGKEQLVPDIRIPWWLIKTQASPKFS</sequence>
<dbReference type="InterPro" id="IPR036291">
    <property type="entry name" value="NAD(P)-bd_dom_sf"/>
</dbReference>
<keyword evidence="3" id="KW-1185">Reference proteome</keyword>
<dbReference type="PRINTS" id="PR00080">
    <property type="entry name" value="SDRFAMILY"/>
</dbReference>
<name>A0A0G4EUE8_VITBC</name>
<dbReference type="Pfam" id="PF00106">
    <property type="entry name" value="adh_short"/>
    <property type="match status" value="1"/>
</dbReference>
<comment type="similarity">
    <text evidence="1">Belongs to the short-chain dehydrogenases/reductases (SDR) family.</text>
</comment>
<proteinExistence type="inferred from homology"/>
<dbReference type="PANTHER" id="PTHR44147:SF2">
    <property type="entry name" value="DEHYDROGENASE_REDUCTASE SDR FAMILY MEMBER 1"/>
    <property type="match status" value="1"/>
</dbReference>
<dbReference type="PROSITE" id="PS00061">
    <property type="entry name" value="ADH_SHORT"/>
    <property type="match status" value="1"/>
</dbReference>
<dbReference type="InterPro" id="IPR002347">
    <property type="entry name" value="SDR_fam"/>
</dbReference>
<dbReference type="Proteomes" id="UP000041254">
    <property type="component" value="Unassembled WGS sequence"/>
</dbReference>
<reference evidence="2 3" key="1">
    <citation type="submission" date="2014-11" db="EMBL/GenBank/DDBJ databases">
        <authorList>
            <person name="Zhu J."/>
            <person name="Qi W."/>
            <person name="Song R."/>
        </authorList>
    </citation>
    <scope>NUCLEOTIDE SEQUENCE [LARGE SCALE GENOMIC DNA]</scope>
</reference>
<dbReference type="OMA" id="QVYGFTD"/>
<evidence type="ECO:0000256" key="1">
    <source>
        <dbReference type="RuleBase" id="RU000363"/>
    </source>
</evidence>
<dbReference type="AlphaFoldDB" id="A0A0G4EUE8"/>
<dbReference type="InterPro" id="IPR020904">
    <property type="entry name" value="Sc_DH/Rdtase_CS"/>
</dbReference>
<dbReference type="OrthoDB" id="419541at2759"/>
<dbReference type="STRING" id="1169540.A0A0G4EUE8"/>
<dbReference type="PhylomeDB" id="A0A0G4EUE8"/>
<dbReference type="PANTHER" id="PTHR44147">
    <property type="entry name" value="DEHYDROGENASE/REDUCTASE SDR FAMILY MEMBER 1"/>
    <property type="match status" value="1"/>
</dbReference>
<dbReference type="VEuPathDB" id="CryptoDB:Vbra_20897"/>
<protein>
    <recommendedName>
        <fullName evidence="4">Dehydrogenase/reductase SDR family member 1</fullName>
    </recommendedName>
</protein>
<dbReference type="InParanoid" id="A0A0G4EUE8"/>
<dbReference type="PRINTS" id="PR00081">
    <property type="entry name" value="GDHRDH"/>
</dbReference>
<gene>
    <name evidence="2" type="ORF">Vbra_20897</name>
</gene>
<evidence type="ECO:0000313" key="3">
    <source>
        <dbReference type="Proteomes" id="UP000041254"/>
    </source>
</evidence>
<accession>A0A0G4EUE8</accession>
<evidence type="ECO:0000313" key="2">
    <source>
        <dbReference type="EMBL" id="CEM02274.1"/>
    </source>
</evidence>
<dbReference type="Gene3D" id="3.40.50.720">
    <property type="entry name" value="NAD(P)-binding Rossmann-like Domain"/>
    <property type="match status" value="1"/>
</dbReference>
<evidence type="ECO:0008006" key="4">
    <source>
        <dbReference type="Google" id="ProtNLM"/>
    </source>
</evidence>
<dbReference type="EMBL" id="CDMY01000322">
    <property type="protein sequence ID" value="CEM02274.1"/>
    <property type="molecule type" value="Genomic_DNA"/>
</dbReference>
<dbReference type="SUPFAM" id="SSF51735">
    <property type="entry name" value="NAD(P)-binding Rossmann-fold domains"/>
    <property type="match status" value="1"/>
</dbReference>
<organism evidence="2 3">
    <name type="scientific">Vitrella brassicaformis (strain CCMP3155)</name>
    <dbReference type="NCBI Taxonomy" id="1169540"/>
    <lineage>
        <taxon>Eukaryota</taxon>
        <taxon>Sar</taxon>
        <taxon>Alveolata</taxon>
        <taxon>Colpodellida</taxon>
        <taxon>Vitrellaceae</taxon>
        <taxon>Vitrella</taxon>
    </lineage>
</organism>